<feature type="transmembrane region" description="Helical" evidence="11">
    <location>
        <begin position="12"/>
        <end position="34"/>
    </location>
</feature>
<evidence type="ECO:0000256" key="10">
    <source>
        <dbReference type="ARBA" id="ARBA00023136"/>
    </source>
</evidence>
<dbReference type="PANTHER" id="PTHR30561:SF9">
    <property type="entry name" value="4-AMINO-4-DEOXY-L-ARABINOSE-PHOSPHOUNDECAPRENOL FLIPPASE SUBUNIT ARNF-RELATED"/>
    <property type="match status" value="1"/>
</dbReference>
<feature type="transmembrane region" description="Helical" evidence="11">
    <location>
        <begin position="156"/>
        <end position="175"/>
    </location>
</feature>
<evidence type="ECO:0000256" key="7">
    <source>
        <dbReference type="ARBA" id="ARBA00022985"/>
    </source>
</evidence>
<evidence type="ECO:0000259" key="12">
    <source>
        <dbReference type="Pfam" id="PF00892"/>
    </source>
</evidence>
<feature type="transmembrane region" description="Helical" evidence="11">
    <location>
        <begin position="103"/>
        <end position="121"/>
    </location>
</feature>
<keyword evidence="14" id="KW-1185">Reference proteome</keyword>
<feature type="transmembrane region" description="Helical" evidence="11">
    <location>
        <begin position="218"/>
        <end position="240"/>
    </location>
</feature>
<feature type="transmembrane region" description="Helical" evidence="11">
    <location>
        <begin position="246"/>
        <end position="266"/>
    </location>
</feature>
<dbReference type="Pfam" id="PF00892">
    <property type="entry name" value="EamA"/>
    <property type="match status" value="1"/>
</dbReference>
<evidence type="ECO:0000256" key="1">
    <source>
        <dbReference type="ARBA" id="ARBA00004651"/>
    </source>
</evidence>
<keyword evidence="3" id="KW-0444">Lipid biosynthesis</keyword>
<sequence length="291" mass="31181">MSPLTSLTSPMTLTPTITVIVLFAALLHASWNALIKSGRDVLMDTALVAAGATTVAAPLLLFFAPPPLASWPYLLTSIVLHIGYYLTLVGTYRAGDMNLGYPLMRGIAPLLVALISVIVFHESLSPAMWLGIAGISGGIISLSLLAGNLHSGVRKVMLFAFANASLIAMYTMVDAAGVRQAGNAPNYVLWMSFLEGMPFAALVFWLRRRAFVAHARLHWRRGIIGGTFSMLAYGIALWAMTKAPTAAVASLRETSVIFAAFISAFLLKEKLSFARWLGAAMILGGIVALRQ</sequence>
<dbReference type="EMBL" id="JAQQFR010000002">
    <property type="protein sequence ID" value="MFL9877661.1"/>
    <property type="molecule type" value="Genomic_DNA"/>
</dbReference>
<keyword evidence="9" id="KW-0443">Lipid metabolism</keyword>
<dbReference type="Proteomes" id="UP001629214">
    <property type="component" value="Unassembled WGS sequence"/>
</dbReference>
<keyword evidence="7" id="KW-0448">Lipopolysaccharide biosynthesis</keyword>
<dbReference type="Gene3D" id="1.10.3730.20">
    <property type="match status" value="2"/>
</dbReference>
<feature type="transmembrane region" description="Helical" evidence="11">
    <location>
        <begin position="70"/>
        <end position="91"/>
    </location>
</feature>
<gene>
    <name evidence="13" type="ORF">PQR63_04690</name>
</gene>
<reference evidence="13 14" key="1">
    <citation type="journal article" date="2024" name="Chem. Sci.">
        <title>Discovery of megapolipeptins by genome mining of a Burkholderiales bacteria collection.</title>
        <authorList>
            <person name="Paulo B.S."/>
            <person name="Recchia M.J.J."/>
            <person name="Lee S."/>
            <person name="Fergusson C.H."/>
            <person name="Romanowski S.B."/>
            <person name="Hernandez A."/>
            <person name="Krull N."/>
            <person name="Liu D.Y."/>
            <person name="Cavanagh H."/>
            <person name="Bos A."/>
            <person name="Gray C.A."/>
            <person name="Murphy B.T."/>
            <person name="Linington R.G."/>
            <person name="Eustaquio A.S."/>
        </authorList>
    </citation>
    <scope>NUCLEOTIDE SEQUENCE [LARGE SCALE GENOMIC DNA]</scope>
    <source>
        <strain evidence="13 14">RL21-008-BIB-B</strain>
    </source>
</reference>
<feature type="transmembrane region" description="Helical" evidence="11">
    <location>
        <begin position="273"/>
        <end position="289"/>
    </location>
</feature>
<feature type="transmembrane region" description="Helical" evidence="11">
    <location>
        <begin position="46"/>
        <end position="64"/>
    </location>
</feature>
<evidence type="ECO:0000256" key="9">
    <source>
        <dbReference type="ARBA" id="ARBA00023098"/>
    </source>
</evidence>
<keyword evidence="2" id="KW-1003">Cell membrane</keyword>
<evidence type="ECO:0000313" key="13">
    <source>
        <dbReference type="EMBL" id="MFL9877661.1"/>
    </source>
</evidence>
<evidence type="ECO:0000256" key="6">
    <source>
        <dbReference type="ARBA" id="ARBA00022692"/>
    </source>
</evidence>
<dbReference type="SUPFAM" id="SSF103481">
    <property type="entry name" value="Multidrug resistance efflux transporter EmrE"/>
    <property type="match status" value="2"/>
</dbReference>
<keyword evidence="10 11" id="KW-0472">Membrane</keyword>
<dbReference type="InterPro" id="IPR000390">
    <property type="entry name" value="Small_drug/metabolite_transptr"/>
</dbReference>
<evidence type="ECO:0000256" key="3">
    <source>
        <dbReference type="ARBA" id="ARBA00022516"/>
    </source>
</evidence>
<proteinExistence type="predicted"/>
<dbReference type="InterPro" id="IPR037185">
    <property type="entry name" value="EmrE-like"/>
</dbReference>
<evidence type="ECO:0000256" key="8">
    <source>
        <dbReference type="ARBA" id="ARBA00022989"/>
    </source>
</evidence>
<dbReference type="InterPro" id="IPR000620">
    <property type="entry name" value="EamA_dom"/>
</dbReference>
<keyword evidence="4" id="KW-0997">Cell inner membrane</keyword>
<keyword evidence="5" id="KW-0441">Lipid A biosynthesis</keyword>
<keyword evidence="6 11" id="KW-0812">Transmembrane</keyword>
<name>A0ABW8Z3R0_9BURK</name>
<keyword evidence="8 11" id="KW-1133">Transmembrane helix</keyword>
<dbReference type="RefSeq" id="WP_408166050.1">
    <property type="nucleotide sequence ID" value="NZ_JAQQFR010000002.1"/>
</dbReference>
<dbReference type="PANTHER" id="PTHR30561">
    <property type="entry name" value="SMR FAMILY PROTON-DEPENDENT DRUG EFFLUX TRANSPORTER SUGE"/>
    <property type="match status" value="1"/>
</dbReference>
<feature type="transmembrane region" description="Helical" evidence="11">
    <location>
        <begin position="187"/>
        <end position="206"/>
    </location>
</feature>
<evidence type="ECO:0000256" key="4">
    <source>
        <dbReference type="ARBA" id="ARBA00022519"/>
    </source>
</evidence>
<evidence type="ECO:0000256" key="5">
    <source>
        <dbReference type="ARBA" id="ARBA00022556"/>
    </source>
</evidence>
<evidence type="ECO:0000256" key="2">
    <source>
        <dbReference type="ARBA" id="ARBA00022475"/>
    </source>
</evidence>
<comment type="caution">
    <text evidence="13">The sequence shown here is derived from an EMBL/GenBank/DDBJ whole genome shotgun (WGS) entry which is preliminary data.</text>
</comment>
<comment type="subcellular location">
    <subcellularLocation>
        <location evidence="1">Cell membrane</location>
        <topology evidence="1">Multi-pass membrane protein</topology>
    </subcellularLocation>
</comment>
<evidence type="ECO:0000256" key="11">
    <source>
        <dbReference type="SAM" id="Phobius"/>
    </source>
</evidence>
<feature type="transmembrane region" description="Helical" evidence="11">
    <location>
        <begin position="127"/>
        <end position="149"/>
    </location>
</feature>
<evidence type="ECO:0000313" key="14">
    <source>
        <dbReference type="Proteomes" id="UP001629214"/>
    </source>
</evidence>
<organism evidence="13 14">
    <name type="scientific">Herbaspirillum rhizosphaerae</name>
    <dbReference type="NCBI Taxonomy" id="346179"/>
    <lineage>
        <taxon>Bacteria</taxon>
        <taxon>Pseudomonadati</taxon>
        <taxon>Pseudomonadota</taxon>
        <taxon>Betaproteobacteria</taxon>
        <taxon>Burkholderiales</taxon>
        <taxon>Oxalobacteraceae</taxon>
        <taxon>Herbaspirillum</taxon>
    </lineage>
</organism>
<protein>
    <submittedName>
        <fullName evidence="13">DMT family transporter</fullName>
    </submittedName>
</protein>
<feature type="domain" description="EamA" evidence="12">
    <location>
        <begin position="156"/>
        <end position="288"/>
    </location>
</feature>
<accession>A0ABW8Z3R0</accession>